<evidence type="ECO:0000259" key="6">
    <source>
        <dbReference type="PROSITE" id="PS50405"/>
    </source>
</evidence>
<dbReference type="InterPro" id="IPR004046">
    <property type="entry name" value="GST_C"/>
</dbReference>
<dbReference type="Gene3D" id="3.40.30.10">
    <property type="entry name" value="Glutaredoxin"/>
    <property type="match status" value="1"/>
</dbReference>
<comment type="catalytic activity">
    <reaction evidence="3">
        <text>RX + glutathione = an S-substituted glutathione + a halide anion + H(+)</text>
        <dbReference type="Rhea" id="RHEA:16437"/>
        <dbReference type="ChEBI" id="CHEBI:15378"/>
        <dbReference type="ChEBI" id="CHEBI:16042"/>
        <dbReference type="ChEBI" id="CHEBI:17792"/>
        <dbReference type="ChEBI" id="CHEBI:57925"/>
        <dbReference type="ChEBI" id="CHEBI:90779"/>
        <dbReference type="EC" id="2.5.1.18"/>
    </reaction>
</comment>
<dbReference type="InterPro" id="IPR036282">
    <property type="entry name" value="Glutathione-S-Trfase_C_sf"/>
</dbReference>
<dbReference type="SUPFAM" id="SSF47616">
    <property type="entry name" value="GST C-terminal domain-like"/>
    <property type="match status" value="1"/>
</dbReference>
<comment type="caution">
    <text evidence="7">The sequence shown here is derived from an EMBL/GenBank/DDBJ whole genome shotgun (WGS) entry which is preliminary data.</text>
</comment>
<evidence type="ECO:0000256" key="4">
    <source>
        <dbReference type="RuleBase" id="RU003494"/>
    </source>
</evidence>
<dbReference type="Proteomes" id="UP000279259">
    <property type="component" value="Unassembled WGS sequence"/>
</dbReference>
<evidence type="ECO:0000256" key="3">
    <source>
        <dbReference type="ARBA" id="ARBA00047960"/>
    </source>
</evidence>
<dbReference type="PROSITE" id="PS50404">
    <property type="entry name" value="GST_NTER"/>
    <property type="match status" value="1"/>
</dbReference>
<dbReference type="GO" id="GO:0004364">
    <property type="term" value="F:glutathione transferase activity"/>
    <property type="evidence" value="ECO:0007669"/>
    <property type="project" value="UniProtKB-EC"/>
</dbReference>
<dbReference type="InterPro" id="IPR036249">
    <property type="entry name" value="Thioredoxin-like_sf"/>
</dbReference>
<organism evidence="7 8">
    <name type="scientific">Saitozyma podzolica</name>
    <dbReference type="NCBI Taxonomy" id="1890683"/>
    <lineage>
        <taxon>Eukaryota</taxon>
        <taxon>Fungi</taxon>
        <taxon>Dikarya</taxon>
        <taxon>Basidiomycota</taxon>
        <taxon>Agaricomycotina</taxon>
        <taxon>Tremellomycetes</taxon>
        <taxon>Tremellales</taxon>
        <taxon>Trimorphomycetaceae</taxon>
        <taxon>Saitozyma</taxon>
    </lineage>
</organism>
<dbReference type="OrthoDB" id="249703at2759"/>
<dbReference type="Gene3D" id="1.20.1050.10">
    <property type="match status" value="1"/>
</dbReference>
<proteinExistence type="inferred from homology"/>
<sequence>MLVLNGSPLSTCTGRVLTCFFQMGLQLDKDFKLAPLGDFADIYKPEWLANQPFGQMPFLIDEEEQYVIFESRAIIKYVAAKIGSPLLPKQSDLKAYGIFEQACSIEHCNFDEPAHSIAAELYFAKFHGREGDVALADKNKALLAKRLKVYDQILSKQKYIAGDDLTLVDLFHLTYGNLNVTIGGAPALTDAEGHPNLARWWKEVTSLPGWVKYQELLPKN</sequence>
<evidence type="ECO:0000313" key="7">
    <source>
        <dbReference type="EMBL" id="RSH92430.1"/>
    </source>
</evidence>
<dbReference type="AlphaFoldDB" id="A0A427YMZ5"/>
<comment type="similarity">
    <text evidence="4">Belongs to the GST superfamily.</text>
</comment>
<evidence type="ECO:0000259" key="5">
    <source>
        <dbReference type="PROSITE" id="PS50404"/>
    </source>
</evidence>
<feature type="domain" description="GST N-terminal" evidence="5">
    <location>
        <begin position="1"/>
        <end position="86"/>
    </location>
</feature>
<gene>
    <name evidence="7" type="ORF">EHS25_008845</name>
</gene>
<dbReference type="GO" id="GO:0006749">
    <property type="term" value="P:glutathione metabolic process"/>
    <property type="evidence" value="ECO:0007669"/>
    <property type="project" value="TreeGrafter"/>
</dbReference>
<dbReference type="InterPro" id="IPR040079">
    <property type="entry name" value="Glutathione_S-Trfase"/>
</dbReference>
<dbReference type="InterPro" id="IPR004045">
    <property type="entry name" value="Glutathione_S-Trfase_N"/>
</dbReference>
<dbReference type="InterPro" id="IPR010987">
    <property type="entry name" value="Glutathione-S-Trfase_C-like"/>
</dbReference>
<dbReference type="PANTHER" id="PTHR43900:SF3">
    <property type="entry name" value="GLUTATHIONE S-TRANSFERASE RHO"/>
    <property type="match status" value="1"/>
</dbReference>
<dbReference type="EC" id="2.5.1.18" evidence="1"/>
<evidence type="ECO:0000313" key="8">
    <source>
        <dbReference type="Proteomes" id="UP000279259"/>
    </source>
</evidence>
<dbReference type="SUPFAM" id="SSF52833">
    <property type="entry name" value="Thioredoxin-like"/>
    <property type="match status" value="1"/>
</dbReference>
<dbReference type="EMBL" id="RSCD01000006">
    <property type="protein sequence ID" value="RSH92430.1"/>
    <property type="molecule type" value="Genomic_DNA"/>
</dbReference>
<protein>
    <recommendedName>
        <fullName evidence="1">glutathione transferase</fullName>
        <ecNumber evidence="1">2.5.1.18</ecNumber>
    </recommendedName>
</protein>
<reference evidence="7 8" key="1">
    <citation type="submission" date="2018-11" db="EMBL/GenBank/DDBJ databases">
        <title>Genome sequence of Saitozyma podzolica DSM 27192.</title>
        <authorList>
            <person name="Aliyu H."/>
            <person name="Gorte O."/>
            <person name="Ochsenreither K."/>
        </authorList>
    </citation>
    <scope>NUCLEOTIDE SEQUENCE [LARGE SCALE GENOMIC DNA]</scope>
    <source>
        <strain evidence="7 8">DSM 27192</strain>
    </source>
</reference>
<feature type="domain" description="GST C-terminal" evidence="6">
    <location>
        <begin position="92"/>
        <end position="220"/>
    </location>
</feature>
<dbReference type="PANTHER" id="PTHR43900">
    <property type="entry name" value="GLUTATHIONE S-TRANSFERASE RHO"/>
    <property type="match status" value="1"/>
</dbReference>
<keyword evidence="8" id="KW-1185">Reference proteome</keyword>
<dbReference type="GO" id="GO:0043295">
    <property type="term" value="F:glutathione binding"/>
    <property type="evidence" value="ECO:0007669"/>
    <property type="project" value="TreeGrafter"/>
</dbReference>
<dbReference type="Pfam" id="PF00043">
    <property type="entry name" value="GST_C"/>
    <property type="match status" value="1"/>
</dbReference>
<evidence type="ECO:0000256" key="2">
    <source>
        <dbReference type="ARBA" id="ARBA00022679"/>
    </source>
</evidence>
<accession>A0A427YMZ5</accession>
<dbReference type="Pfam" id="PF02798">
    <property type="entry name" value="GST_N"/>
    <property type="match status" value="1"/>
</dbReference>
<dbReference type="PROSITE" id="PS50405">
    <property type="entry name" value="GST_CTER"/>
    <property type="match status" value="1"/>
</dbReference>
<dbReference type="GO" id="GO:0005737">
    <property type="term" value="C:cytoplasm"/>
    <property type="evidence" value="ECO:0007669"/>
    <property type="project" value="TreeGrafter"/>
</dbReference>
<dbReference type="SFLD" id="SFLDS00019">
    <property type="entry name" value="Glutathione_Transferase_(cytos"/>
    <property type="match status" value="1"/>
</dbReference>
<name>A0A427YMZ5_9TREE</name>
<keyword evidence="2" id="KW-0808">Transferase</keyword>
<evidence type="ECO:0000256" key="1">
    <source>
        <dbReference type="ARBA" id="ARBA00012452"/>
    </source>
</evidence>
<dbReference type="STRING" id="1890683.A0A427YMZ5"/>